<dbReference type="InterPro" id="IPR001584">
    <property type="entry name" value="Integrase_cat-core"/>
</dbReference>
<evidence type="ECO:0000259" key="2">
    <source>
        <dbReference type="PROSITE" id="PS50994"/>
    </source>
</evidence>
<dbReference type="InterPro" id="IPR009057">
    <property type="entry name" value="Homeodomain-like_sf"/>
</dbReference>
<comment type="function">
    <text evidence="1">Involved in the transposition of the insertion sequence.</text>
</comment>
<keyword evidence="4" id="KW-1185">Reference proteome</keyword>
<accession>A0ABR8T6L8</accession>
<dbReference type="InterPro" id="IPR036397">
    <property type="entry name" value="RNaseH_sf"/>
</dbReference>
<reference evidence="3 4" key="1">
    <citation type="submission" date="2020-08" db="EMBL/GenBank/DDBJ databases">
        <title>A Genomic Blueprint of the Chicken Gut Microbiome.</title>
        <authorList>
            <person name="Gilroy R."/>
            <person name="Ravi A."/>
            <person name="Getino M."/>
            <person name="Pursley I."/>
            <person name="Horton D.L."/>
            <person name="Alikhan N.-F."/>
            <person name="Baker D."/>
            <person name="Gharbi K."/>
            <person name="Hall N."/>
            <person name="Watson M."/>
            <person name="Adriaenssens E.M."/>
            <person name="Foster-Nyarko E."/>
            <person name="Jarju S."/>
            <person name="Secka A."/>
            <person name="Antonio M."/>
            <person name="Oren A."/>
            <person name="Chaudhuri R."/>
            <person name="La Ragione R.M."/>
            <person name="Hildebrand F."/>
            <person name="Pallen M.J."/>
        </authorList>
    </citation>
    <scope>NUCLEOTIDE SEQUENCE [LARGE SCALE GENOMIC DNA]</scope>
    <source>
        <strain evidence="3 4">Sa2BVA9</strain>
    </source>
</reference>
<dbReference type="PANTHER" id="PTHR46889:SF5">
    <property type="entry name" value="INTEGRASE PROTEIN"/>
    <property type="match status" value="1"/>
</dbReference>
<dbReference type="SUPFAM" id="SSF46689">
    <property type="entry name" value="Homeodomain-like"/>
    <property type="match status" value="1"/>
</dbReference>
<evidence type="ECO:0000313" key="3">
    <source>
        <dbReference type="EMBL" id="MBD7971408.1"/>
    </source>
</evidence>
<dbReference type="Pfam" id="PF13333">
    <property type="entry name" value="rve_2"/>
    <property type="match status" value="1"/>
</dbReference>
<organism evidence="3 4">
    <name type="scientific">Paenibacillus gallinarum</name>
    <dbReference type="NCBI Taxonomy" id="2762232"/>
    <lineage>
        <taxon>Bacteria</taxon>
        <taxon>Bacillati</taxon>
        <taxon>Bacillota</taxon>
        <taxon>Bacilli</taxon>
        <taxon>Bacillales</taxon>
        <taxon>Paenibacillaceae</taxon>
        <taxon>Paenibacillus</taxon>
    </lineage>
</organism>
<dbReference type="Pfam" id="PF13276">
    <property type="entry name" value="HTH_21"/>
    <property type="match status" value="1"/>
</dbReference>
<protein>
    <submittedName>
        <fullName evidence="3">IS3 family transposase</fullName>
    </submittedName>
</protein>
<feature type="domain" description="Integrase catalytic" evidence="2">
    <location>
        <begin position="277"/>
        <end position="441"/>
    </location>
</feature>
<evidence type="ECO:0000313" key="4">
    <source>
        <dbReference type="Proteomes" id="UP000608071"/>
    </source>
</evidence>
<dbReference type="EMBL" id="JACSQL010000047">
    <property type="protein sequence ID" value="MBD7971408.1"/>
    <property type="molecule type" value="Genomic_DNA"/>
</dbReference>
<dbReference type="Gene3D" id="3.30.420.10">
    <property type="entry name" value="Ribonuclease H-like superfamily/Ribonuclease H"/>
    <property type="match status" value="1"/>
</dbReference>
<dbReference type="InterPro" id="IPR048020">
    <property type="entry name" value="Transpos_IS3"/>
</dbReference>
<dbReference type="RefSeq" id="WP_191805308.1">
    <property type="nucleotide sequence ID" value="NZ_JACSQL010000047.1"/>
</dbReference>
<proteinExistence type="predicted"/>
<dbReference type="SUPFAM" id="SSF53098">
    <property type="entry name" value="Ribonuclease H-like"/>
    <property type="match status" value="1"/>
</dbReference>
<dbReference type="NCBIfam" id="NF033516">
    <property type="entry name" value="transpos_IS3"/>
    <property type="match status" value="1"/>
</dbReference>
<name>A0ABR8T6L8_9BACL</name>
<dbReference type="InterPro" id="IPR012337">
    <property type="entry name" value="RNaseH-like_sf"/>
</dbReference>
<comment type="caution">
    <text evidence="3">The sequence shown here is derived from an EMBL/GenBank/DDBJ whole genome shotgun (WGS) entry which is preliminary data.</text>
</comment>
<dbReference type="PROSITE" id="PS50994">
    <property type="entry name" value="INTEGRASE"/>
    <property type="match status" value="1"/>
</dbReference>
<dbReference type="InterPro" id="IPR025948">
    <property type="entry name" value="HTH-like_dom"/>
</dbReference>
<gene>
    <name evidence="3" type="ORF">H9647_25455</name>
</gene>
<dbReference type="Proteomes" id="UP000608071">
    <property type="component" value="Unassembled WGS sequence"/>
</dbReference>
<dbReference type="InterPro" id="IPR050900">
    <property type="entry name" value="Transposase_IS3/IS150/IS904"/>
</dbReference>
<evidence type="ECO:0000256" key="1">
    <source>
        <dbReference type="ARBA" id="ARBA00002286"/>
    </source>
</evidence>
<dbReference type="PANTHER" id="PTHR46889">
    <property type="entry name" value="TRANSPOSASE INSF FOR INSERTION SEQUENCE IS3B-RELATED"/>
    <property type="match status" value="1"/>
</dbReference>
<dbReference type="Pfam" id="PF00665">
    <property type="entry name" value="rve"/>
    <property type="match status" value="1"/>
</dbReference>
<sequence length="443" mass="51581">MSKIIFNEHQQRQLEANPNVRIVTDRTIQYTPDFKLLAVKQNQAGKGPAEIFTEAGFDLKVIGLSKARSALDRWRRTFQAYGENGFFEERRGKGSKGRPKKENASAERKLAQAEARIRLLEAELSLPKKARRVRKAGEEESSLTAREKYQAINETIRLYQLKNMVRYLCEVAKVSPSGYYKWLQNGEKRAMSEESDYQDYLFLKEIYDQANGKIGYRGLYMKVAEKAGQPMNHKKILRLMRKFQFFAKVRRANPYRTLAKATEAHRQVPNHLKRQFKQEEPGKTFVTDITYLQIQGGKTAYLSCVKDVATREIVAYELSTSLRMEIVYRTLSKLEDFIGNRLHPEAMIHSDQGFHYTHPEYQSRVKRMGLLQSMSRRGNCLDNAPMESFFGHMKDEIPYKQANSIVELKRMVDDYMDHYNNTRKQWTLKKMTPAAYRSHLIAA</sequence>